<proteinExistence type="predicted"/>
<keyword evidence="2" id="KW-1185">Reference proteome</keyword>
<reference evidence="1" key="1">
    <citation type="submission" date="2021-02" db="EMBL/GenBank/DDBJ databases">
        <authorList>
            <person name="Dougan E. K."/>
            <person name="Rhodes N."/>
            <person name="Thang M."/>
            <person name="Chan C."/>
        </authorList>
    </citation>
    <scope>NUCLEOTIDE SEQUENCE</scope>
</reference>
<protein>
    <submittedName>
        <fullName evidence="1">Uncharacterized protein</fullName>
    </submittedName>
</protein>
<name>A0A813H2S1_POLGL</name>
<dbReference type="EMBL" id="CAJNNV010030248">
    <property type="protein sequence ID" value="CAE8631932.1"/>
    <property type="molecule type" value="Genomic_DNA"/>
</dbReference>
<dbReference type="Proteomes" id="UP000654075">
    <property type="component" value="Unassembled WGS sequence"/>
</dbReference>
<accession>A0A813H2S1</accession>
<sequence>ALRPSGRRSLPMAGLGGLGSMGPVLPGQVASPFAPLSARGIAKYARKGIWARGADGQYTMDDPRIFRPSLRRKYPYHKERRWSKPYMCVRHNAVAPGGTAVRLSISYPLFDGAAAYYELRRALEAAIPGAQILGDAVDQDQLKDVTLRVLRLNDGRELMKLKRGEELSQMLEPAEFGRLVESAVDNFNWRYGPETEAAKIGSGTA</sequence>
<organism evidence="1 2">
    <name type="scientific">Polarella glacialis</name>
    <name type="common">Dinoflagellate</name>
    <dbReference type="NCBI Taxonomy" id="89957"/>
    <lineage>
        <taxon>Eukaryota</taxon>
        <taxon>Sar</taxon>
        <taxon>Alveolata</taxon>
        <taxon>Dinophyceae</taxon>
        <taxon>Suessiales</taxon>
        <taxon>Suessiaceae</taxon>
        <taxon>Polarella</taxon>
    </lineage>
</organism>
<evidence type="ECO:0000313" key="1">
    <source>
        <dbReference type="EMBL" id="CAE8631932.1"/>
    </source>
</evidence>
<dbReference type="OrthoDB" id="438491at2759"/>
<comment type="caution">
    <text evidence="1">The sequence shown here is derived from an EMBL/GenBank/DDBJ whole genome shotgun (WGS) entry which is preliminary data.</text>
</comment>
<evidence type="ECO:0000313" key="2">
    <source>
        <dbReference type="Proteomes" id="UP000654075"/>
    </source>
</evidence>
<feature type="non-terminal residue" evidence="1">
    <location>
        <position position="1"/>
    </location>
</feature>
<gene>
    <name evidence="1" type="ORF">PGLA1383_LOCUS47932</name>
</gene>
<dbReference type="AlphaFoldDB" id="A0A813H2S1"/>